<keyword evidence="2" id="KW-1185">Reference proteome</keyword>
<dbReference type="Proteomes" id="UP000252081">
    <property type="component" value="Unassembled WGS sequence"/>
</dbReference>
<proteinExistence type="predicted"/>
<organism evidence="1 2">
    <name type="scientific">Pedobacter miscanthi</name>
    <dbReference type="NCBI Taxonomy" id="2259170"/>
    <lineage>
        <taxon>Bacteria</taxon>
        <taxon>Pseudomonadati</taxon>
        <taxon>Bacteroidota</taxon>
        <taxon>Sphingobacteriia</taxon>
        <taxon>Sphingobacteriales</taxon>
        <taxon>Sphingobacteriaceae</taxon>
        <taxon>Pedobacter</taxon>
    </lineage>
</organism>
<sequence length="64" mass="7399">MGNQLTNLNMIIEIKQPVTKEKVLEAIQKASSGVVKKSLRKHFGKLQRNLDSVDYQKKLRDEFI</sequence>
<dbReference type="AlphaFoldDB" id="A0A366L4F7"/>
<dbReference type="EMBL" id="QNQU01000006">
    <property type="protein sequence ID" value="RBQ08771.1"/>
    <property type="molecule type" value="Genomic_DNA"/>
</dbReference>
<name>A0A366L4F7_9SPHI</name>
<evidence type="ECO:0000313" key="1">
    <source>
        <dbReference type="EMBL" id="RBQ08771.1"/>
    </source>
</evidence>
<accession>A0A366L4F7</accession>
<reference evidence="1 2" key="1">
    <citation type="submission" date="2018-07" db="EMBL/GenBank/DDBJ databases">
        <title>A draft genome of a endophytic bacteria, a new species of Pedobacter.</title>
        <authorList>
            <person name="Zhang Z.D."/>
            <person name="Chen Z.J."/>
        </authorList>
    </citation>
    <scope>NUCLEOTIDE SEQUENCE [LARGE SCALE GENOMIC DNA]</scope>
    <source>
        <strain evidence="1 2">RS10</strain>
    </source>
</reference>
<protein>
    <submittedName>
        <fullName evidence="1">Uncharacterized protein</fullName>
    </submittedName>
</protein>
<gene>
    <name evidence="1" type="ORF">DRW42_08680</name>
</gene>
<evidence type="ECO:0000313" key="2">
    <source>
        <dbReference type="Proteomes" id="UP000252081"/>
    </source>
</evidence>
<comment type="caution">
    <text evidence="1">The sequence shown here is derived from an EMBL/GenBank/DDBJ whole genome shotgun (WGS) entry which is preliminary data.</text>
</comment>